<keyword evidence="3" id="KW-1185">Reference proteome</keyword>
<name>A0A917SUP9_9ACTN</name>
<protein>
    <submittedName>
        <fullName evidence="2">Uncharacterized protein</fullName>
    </submittedName>
</protein>
<proteinExistence type="predicted"/>
<dbReference type="AlphaFoldDB" id="A0A917SUP9"/>
<feature type="transmembrane region" description="Helical" evidence="1">
    <location>
        <begin position="14"/>
        <end position="35"/>
    </location>
</feature>
<evidence type="ECO:0000313" key="3">
    <source>
        <dbReference type="Proteomes" id="UP000655208"/>
    </source>
</evidence>
<gene>
    <name evidence="2" type="ORF">GCM10011594_17880</name>
</gene>
<comment type="caution">
    <text evidence="2">The sequence shown here is derived from an EMBL/GenBank/DDBJ whole genome shotgun (WGS) entry which is preliminary data.</text>
</comment>
<feature type="transmembrane region" description="Helical" evidence="1">
    <location>
        <begin position="47"/>
        <end position="69"/>
    </location>
</feature>
<keyword evidence="1" id="KW-1133">Transmembrane helix</keyword>
<sequence>MASAHEADPGGTAAALWLSLYGATVAVLLVVWWILGRAPDDSTGPFLSLVAVALELLTAPVGFLAIWILGFRYGFAGMAVGFAAGAVINMAVAALITYVVALRPAARRCAGPWEAPPWGPGAGRW</sequence>
<dbReference type="EMBL" id="BMNA01000003">
    <property type="protein sequence ID" value="GGL98418.1"/>
    <property type="molecule type" value="Genomic_DNA"/>
</dbReference>
<dbReference type="Proteomes" id="UP000655208">
    <property type="component" value="Unassembled WGS sequence"/>
</dbReference>
<dbReference type="RefSeq" id="WP_188941166.1">
    <property type="nucleotide sequence ID" value="NZ_BMNA01000003.1"/>
</dbReference>
<keyword evidence="1" id="KW-0472">Membrane</keyword>
<reference evidence="2" key="1">
    <citation type="journal article" date="2014" name="Int. J. Syst. Evol. Microbiol.">
        <title>Complete genome sequence of Corynebacterium casei LMG S-19264T (=DSM 44701T), isolated from a smear-ripened cheese.</title>
        <authorList>
            <consortium name="US DOE Joint Genome Institute (JGI-PGF)"/>
            <person name="Walter F."/>
            <person name="Albersmeier A."/>
            <person name="Kalinowski J."/>
            <person name="Ruckert C."/>
        </authorList>
    </citation>
    <scope>NUCLEOTIDE SEQUENCE</scope>
    <source>
        <strain evidence="2">CGMCC 4.7308</strain>
    </source>
</reference>
<organism evidence="2 3">
    <name type="scientific">Nakamurella endophytica</name>
    <dbReference type="NCBI Taxonomy" id="1748367"/>
    <lineage>
        <taxon>Bacteria</taxon>
        <taxon>Bacillati</taxon>
        <taxon>Actinomycetota</taxon>
        <taxon>Actinomycetes</taxon>
        <taxon>Nakamurellales</taxon>
        <taxon>Nakamurellaceae</taxon>
        <taxon>Nakamurella</taxon>
    </lineage>
</organism>
<evidence type="ECO:0000256" key="1">
    <source>
        <dbReference type="SAM" id="Phobius"/>
    </source>
</evidence>
<feature type="transmembrane region" description="Helical" evidence="1">
    <location>
        <begin position="75"/>
        <end position="101"/>
    </location>
</feature>
<evidence type="ECO:0000313" key="2">
    <source>
        <dbReference type="EMBL" id="GGL98418.1"/>
    </source>
</evidence>
<reference evidence="2" key="2">
    <citation type="submission" date="2020-09" db="EMBL/GenBank/DDBJ databases">
        <authorList>
            <person name="Sun Q."/>
            <person name="Zhou Y."/>
        </authorList>
    </citation>
    <scope>NUCLEOTIDE SEQUENCE</scope>
    <source>
        <strain evidence="2">CGMCC 4.7308</strain>
    </source>
</reference>
<accession>A0A917SUP9</accession>
<keyword evidence="1" id="KW-0812">Transmembrane</keyword>